<evidence type="ECO:0000313" key="2">
    <source>
        <dbReference type="Proteomes" id="UP001230426"/>
    </source>
</evidence>
<accession>A0ABT9RJ13</accession>
<evidence type="ECO:0000313" key="1">
    <source>
        <dbReference type="EMBL" id="MDP9869293.1"/>
    </source>
</evidence>
<proteinExistence type="predicted"/>
<name>A0ABT9RJ13_9ACTN</name>
<keyword evidence="2" id="KW-1185">Reference proteome</keyword>
<dbReference type="Proteomes" id="UP001230426">
    <property type="component" value="Unassembled WGS sequence"/>
</dbReference>
<organism evidence="1 2">
    <name type="scientific">Streptosporangium brasiliense</name>
    <dbReference type="NCBI Taxonomy" id="47480"/>
    <lineage>
        <taxon>Bacteria</taxon>
        <taxon>Bacillati</taxon>
        <taxon>Actinomycetota</taxon>
        <taxon>Actinomycetes</taxon>
        <taxon>Streptosporangiales</taxon>
        <taxon>Streptosporangiaceae</taxon>
        <taxon>Streptosporangium</taxon>
    </lineage>
</organism>
<dbReference type="EMBL" id="JAUSRB010000002">
    <property type="protein sequence ID" value="MDP9869293.1"/>
    <property type="molecule type" value="Genomic_DNA"/>
</dbReference>
<protein>
    <submittedName>
        <fullName evidence="1">Uncharacterized protein</fullName>
    </submittedName>
</protein>
<gene>
    <name evidence="1" type="ORF">J2S55_008559</name>
</gene>
<comment type="caution">
    <text evidence="1">The sequence shown here is derived from an EMBL/GenBank/DDBJ whole genome shotgun (WGS) entry which is preliminary data.</text>
</comment>
<sequence>MAGGLGEVEVPLRLIMGKTRRKNAVPAGVEAEM</sequence>
<reference evidence="1 2" key="1">
    <citation type="submission" date="2023-07" db="EMBL/GenBank/DDBJ databases">
        <title>Sequencing the genomes of 1000 actinobacteria strains.</title>
        <authorList>
            <person name="Klenk H.-P."/>
        </authorList>
    </citation>
    <scope>NUCLEOTIDE SEQUENCE [LARGE SCALE GENOMIC DNA]</scope>
    <source>
        <strain evidence="1 2">DSM 44109</strain>
    </source>
</reference>